<keyword evidence="3" id="KW-0804">Transcription</keyword>
<dbReference type="EMBL" id="OFSM01000006">
    <property type="protein sequence ID" value="SOY28751.1"/>
    <property type="molecule type" value="Genomic_DNA"/>
</dbReference>
<dbReference type="Proteomes" id="UP000236311">
    <property type="component" value="Unassembled WGS sequence"/>
</dbReference>
<organism evidence="6 7">
    <name type="scientific">Acetatifactor muris</name>
    <dbReference type="NCBI Taxonomy" id="879566"/>
    <lineage>
        <taxon>Bacteria</taxon>
        <taxon>Bacillati</taxon>
        <taxon>Bacillota</taxon>
        <taxon>Clostridia</taxon>
        <taxon>Lachnospirales</taxon>
        <taxon>Lachnospiraceae</taxon>
        <taxon>Acetatifactor</taxon>
    </lineage>
</organism>
<dbReference type="SUPFAM" id="SSF46689">
    <property type="entry name" value="Homeodomain-like"/>
    <property type="match status" value="1"/>
</dbReference>
<protein>
    <submittedName>
        <fullName evidence="6">DNA-binding transcriptional regulator AraC</fullName>
    </submittedName>
</protein>
<accession>A0A2K4ZE66</accession>
<keyword evidence="4" id="KW-1133">Transmembrane helix</keyword>
<dbReference type="InterPro" id="IPR009057">
    <property type="entry name" value="Homeodomain-like_sf"/>
</dbReference>
<gene>
    <name evidence="6" type="ORF">AMURIS_01462</name>
</gene>
<evidence type="ECO:0000313" key="7">
    <source>
        <dbReference type="Proteomes" id="UP000236311"/>
    </source>
</evidence>
<dbReference type="GO" id="GO:0043565">
    <property type="term" value="F:sequence-specific DNA binding"/>
    <property type="evidence" value="ECO:0007669"/>
    <property type="project" value="InterPro"/>
</dbReference>
<evidence type="ECO:0000256" key="3">
    <source>
        <dbReference type="ARBA" id="ARBA00023163"/>
    </source>
</evidence>
<keyword evidence="4" id="KW-0812">Transmembrane</keyword>
<keyword evidence="1" id="KW-0805">Transcription regulation</keyword>
<dbReference type="PANTHER" id="PTHR43280">
    <property type="entry name" value="ARAC-FAMILY TRANSCRIPTIONAL REGULATOR"/>
    <property type="match status" value="1"/>
</dbReference>
<dbReference type="PANTHER" id="PTHR43280:SF2">
    <property type="entry name" value="HTH-TYPE TRANSCRIPTIONAL REGULATOR EXSA"/>
    <property type="match status" value="1"/>
</dbReference>
<keyword evidence="7" id="KW-1185">Reference proteome</keyword>
<keyword evidence="2 6" id="KW-0238">DNA-binding</keyword>
<dbReference type="PROSITE" id="PS01124">
    <property type="entry name" value="HTH_ARAC_FAMILY_2"/>
    <property type="match status" value="1"/>
</dbReference>
<feature type="transmembrane region" description="Helical" evidence="4">
    <location>
        <begin position="24"/>
        <end position="43"/>
    </location>
</feature>
<evidence type="ECO:0000313" key="6">
    <source>
        <dbReference type="EMBL" id="SOY28751.1"/>
    </source>
</evidence>
<keyword evidence="4" id="KW-0472">Membrane</keyword>
<sequence length="781" mass="88234">MRKGVSFLRFPAKYTSANIRRSWILSYVIILLLPLVINSFVYLNAYDTIKLQAQEAQKSALERFRLKMDNEFSRMEEAVSVISYDVNMNYFLDATGMESFEQNYTTASRVYHLSESLRLSLPGDGLISDTYVFSTGNSLVLHNSGVNDIAQYGSLPNNYTESLYAKCQTLDPQATNLFVFTPDTDTSFLALMYPLPYSWLPKGYIVLLLEHSVLSAAMESLYSEPDSRIYLTDASFSSLNSSAALPDPEVFADCDFSQSSVLGKLPGETGDFLMYSVPSQVLPLHYICTLPESVATADLIYMRQSLLISLLFCLAGGVLLIALLTRYNYGPWQNLLNTVRKFSTSSAQSGTNEYQIILNALVSSYQEKATIEEVFHNQNHILYSYYLSRMLTGHMGIENMEESILSDMETRFGLSRFVVLASLSDVRESWPADHAELIQDAYLSFFDTHIAQRLQNLLGQSFSITFTEVYDYTACVIGVEAQETDTWQDKLASALESIAQDLYKELNIQYYFSFSNLHQNISELSLAWDEASSAISLCVMNREKSPVFYKDMDFTAAVGYTYSAKSEQTLINLIQIGQTENVTGQIHVLLEENARHFPVFEAAKCNAADIMCSITKAFSHLPDSSRQRLQNQYYSILGNFMQAASYKALQQRILEASALITGEYKQIKEKPTPQSIWLPKIEEQINTWLYDENLNVMFLSHKLGLSSKYLSSIYFEANGVSIMDTIHKRRIEKFKELICESNMTIQDAAAAVGYSSIATLNRWVRKYEGVTPGQLKMSGSH</sequence>
<evidence type="ECO:0000256" key="4">
    <source>
        <dbReference type="SAM" id="Phobius"/>
    </source>
</evidence>
<dbReference type="InterPro" id="IPR018060">
    <property type="entry name" value="HTH_AraC"/>
</dbReference>
<reference evidence="6 7" key="1">
    <citation type="submission" date="2018-01" db="EMBL/GenBank/DDBJ databases">
        <authorList>
            <person name="Gaut B.S."/>
            <person name="Morton B.R."/>
            <person name="Clegg M.T."/>
            <person name="Duvall M.R."/>
        </authorList>
    </citation>
    <scope>NUCLEOTIDE SEQUENCE [LARGE SCALE GENOMIC DNA]</scope>
    <source>
        <strain evidence="6">GP69</strain>
    </source>
</reference>
<dbReference type="GO" id="GO:0003700">
    <property type="term" value="F:DNA-binding transcription factor activity"/>
    <property type="evidence" value="ECO:0007669"/>
    <property type="project" value="InterPro"/>
</dbReference>
<feature type="transmembrane region" description="Helical" evidence="4">
    <location>
        <begin position="306"/>
        <end position="327"/>
    </location>
</feature>
<dbReference type="Pfam" id="PF12833">
    <property type="entry name" value="HTH_18"/>
    <property type="match status" value="1"/>
</dbReference>
<dbReference type="SMART" id="SM00342">
    <property type="entry name" value="HTH_ARAC"/>
    <property type="match status" value="1"/>
</dbReference>
<dbReference type="OrthoDB" id="1975037at2"/>
<name>A0A2K4ZE66_9FIRM</name>
<feature type="domain" description="HTH araC/xylS-type" evidence="5">
    <location>
        <begin position="679"/>
        <end position="778"/>
    </location>
</feature>
<evidence type="ECO:0000256" key="1">
    <source>
        <dbReference type="ARBA" id="ARBA00023015"/>
    </source>
</evidence>
<evidence type="ECO:0000256" key="2">
    <source>
        <dbReference type="ARBA" id="ARBA00023125"/>
    </source>
</evidence>
<dbReference type="RefSeq" id="WP_103238831.1">
    <property type="nucleotide sequence ID" value="NZ_JANJZD010000006.1"/>
</dbReference>
<proteinExistence type="predicted"/>
<evidence type="ECO:0000259" key="5">
    <source>
        <dbReference type="PROSITE" id="PS01124"/>
    </source>
</evidence>
<dbReference type="AlphaFoldDB" id="A0A2K4ZE66"/>
<dbReference type="Gene3D" id="1.10.10.60">
    <property type="entry name" value="Homeodomain-like"/>
    <property type="match status" value="1"/>
</dbReference>